<dbReference type="GO" id="GO:0006749">
    <property type="term" value="P:glutathione metabolic process"/>
    <property type="evidence" value="ECO:0007669"/>
    <property type="project" value="InterPro"/>
</dbReference>
<sequence>MAQIRSHFSWKSNDSPRGSSPRLETTLGQLPTALLTLKGMIDSDKAEATEQVAAALAQLEDAFTACNKGQCFLVGDDIGFLDIIIESYVGWCRAVERITAQSVLDEMRTPWLATWAARFCEHEAIRDMMPDTRRLVEFGEALRAALVANANAQRM</sequence>
<accession>A0A3L6FG10</accession>
<organism evidence="3">
    <name type="scientific">Zea mays</name>
    <name type="common">Maize</name>
    <dbReference type="NCBI Taxonomy" id="4577"/>
    <lineage>
        <taxon>Eukaryota</taxon>
        <taxon>Viridiplantae</taxon>
        <taxon>Streptophyta</taxon>
        <taxon>Embryophyta</taxon>
        <taxon>Tracheophyta</taxon>
        <taxon>Spermatophyta</taxon>
        <taxon>Magnoliopsida</taxon>
        <taxon>Liliopsida</taxon>
        <taxon>Poales</taxon>
        <taxon>Poaceae</taxon>
        <taxon>PACMAD clade</taxon>
        <taxon>Panicoideae</taxon>
        <taxon>Andropogonodae</taxon>
        <taxon>Andropogoneae</taxon>
        <taxon>Tripsacinae</taxon>
        <taxon>Zea</taxon>
    </lineage>
</organism>
<dbReference type="GO" id="GO:0004364">
    <property type="term" value="F:glutathione transferase activity"/>
    <property type="evidence" value="ECO:0007669"/>
    <property type="project" value="InterPro"/>
</dbReference>
<feature type="compositionally biased region" description="Polar residues" evidence="1">
    <location>
        <begin position="9"/>
        <end position="23"/>
    </location>
</feature>
<feature type="region of interest" description="Disordered" evidence="1">
    <location>
        <begin position="1"/>
        <end position="23"/>
    </location>
</feature>
<protein>
    <submittedName>
        <fullName evidence="3">Glutathione S-transferase U17</fullName>
    </submittedName>
</protein>
<comment type="caution">
    <text evidence="3">The sequence shown here is derived from an EMBL/GenBank/DDBJ whole genome shotgun (WGS) entry which is preliminary data.</text>
</comment>
<keyword evidence="3" id="KW-0808">Transferase</keyword>
<evidence type="ECO:0000259" key="2">
    <source>
        <dbReference type="PROSITE" id="PS50405"/>
    </source>
</evidence>
<dbReference type="PROSITE" id="PS50405">
    <property type="entry name" value="GST_CTER"/>
    <property type="match status" value="1"/>
</dbReference>
<dbReference type="CDD" id="cd03185">
    <property type="entry name" value="GST_C_Tau"/>
    <property type="match status" value="1"/>
</dbReference>
<dbReference type="ExpressionAtlas" id="A0A3L6FG10">
    <property type="expression patterns" value="baseline"/>
</dbReference>
<name>A0A3L6FG10_MAIZE</name>
<evidence type="ECO:0000313" key="3">
    <source>
        <dbReference type="EMBL" id="PWZ30607.1"/>
    </source>
</evidence>
<dbReference type="InterPro" id="IPR045074">
    <property type="entry name" value="GST_C_Tau"/>
</dbReference>
<dbReference type="InterPro" id="IPR010987">
    <property type="entry name" value="Glutathione-S-Trfase_C-like"/>
</dbReference>
<dbReference type="EMBL" id="NCVQ01000004">
    <property type="protein sequence ID" value="PWZ30607.1"/>
    <property type="molecule type" value="Genomic_DNA"/>
</dbReference>
<dbReference type="Gene3D" id="1.20.1050.10">
    <property type="match status" value="1"/>
</dbReference>
<dbReference type="Proteomes" id="UP000251960">
    <property type="component" value="Chromosome 3"/>
</dbReference>
<dbReference type="InterPro" id="IPR036282">
    <property type="entry name" value="Glutathione-S-Trfase_C_sf"/>
</dbReference>
<dbReference type="SUPFAM" id="SSF47616">
    <property type="entry name" value="GST C-terminal domain-like"/>
    <property type="match status" value="1"/>
</dbReference>
<reference evidence="3" key="1">
    <citation type="journal article" date="2018" name="Nat. Genet.">
        <title>Extensive intraspecific gene order and gene structural variations between Mo17 and other maize genomes.</title>
        <authorList>
            <person name="Sun S."/>
            <person name="Zhou Y."/>
            <person name="Chen J."/>
            <person name="Shi J."/>
            <person name="Zhao H."/>
            <person name="Zhao H."/>
            <person name="Song W."/>
            <person name="Zhang M."/>
            <person name="Cui Y."/>
            <person name="Dong X."/>
            <person name="Liu H."/>
            <person name="Ma X."/>
            <person name="Jiao Y."/>
            <person name="Wang B."/>
            <person name="Wei X."/>
            <person name="Stein J.C."/>
            <person name="Glaubitz J.C."/>
            <person name="Lu F."/>
            <person name="Yu G."/>
            <person name="Liang C."/>
            <person name="Fengler K."/>
            <person name="Li B."/>
            <person name="Rafalski A."/>
            <person name="Schnable P.S."/>
            <person name="Ware D.H."/>
            <person name="Buckler E.S."/>
            <person name="Lai J."/>
        </authorList>
    </citation>
    <scope>NUCLEOTIDE SEQUENCE [LARGE SCALE GENOMIC DNA]</scope>
    <source>
        <tissue evidence="3">Seedling</tissue>
    </source>
</reference>
<proteinExistence type="predicted"/>
<evidence type="ECO:0000256" key="1">
    <source>
        <dbReference type="SAM" id="MobiDB-lite"/>
    </source>
</evidence>
<dbReference type="AlphaFoldDB" id="A0A3L6FG10"/>
<gene>
    <name evidence="3" type="primary">GSTU17_3</name>
    <name evidence="3" type="ORF">Zm00014a_039866</name>
</gene>
<dbReference type="FunFam" id="1.20.1050.10:FF:000082">
    <property type="entry name" value="Glutathione transferase32"/>
    <property type="match status" value="1"/>
</dbReference>
<feature type="domain" description="GST C-terminal" evidence="2">
    <location>
        <begin position="1"/>
        <end position="138"/>
    </location>
</feature>